<evidence type="ECO:0000313" key="2">
    <source>
        <dbReference type="EMBL" id="JAS49586.1"/>
    </source>
</evidence>
<name>A0A1B6FH97_9HEMI</name>
<feature type="region of interest" description="Disordered" evidence="1">
    <location>
        <begin position="260"/>
        <end position="279"/>
    </location>
</feature>
<organism evidence="2">
    <name type="scientific">Cuerna arida</name>
    <dbReference type="NCBI Taxonomy" id="1464854"/>
    <lineage>
        <taxon>Eukaryota</taxon>
        <taxon>Metazoa</taxon>
        <taxon>Ecdysozoa</taxon>
        <taxon>Arthropoda</taxon>
        <taxon>Hexapoda</taxon>
        <taxon>Insecta</taxon>
        <taxon>Pterygota</taxon>
        <taxon>Neoptera</taxon>
        <taxon>Paraneoptera</taxon>
        <taxon>Hemiptera</taxon>
        <taxon>Auchenorrhyncha</taxon>
        <taxon>Membracoidea</taxon>
        <taxon>Cicadellidae</taxon>
        <taxon>Cicadellinae</taxon>
        <taxon>Proconiini</taxon>
        <taxon>Cuerna</taxon>
    </lineage>
</organism>
<evidence type="ECO:0000256" key="1">
    <source>
        <dbReference type="SAM" id="MobiDB-lite"/>
    </source>
</evidence>
<feature type="region of interest" description="Disordered" evidence="1">
    <location>
        <begin position="50"/>
        <end position="77"/>
    </location>
</feature>
<accession>A0A1B6FH97</accession>
<proteinExistence type="predicted"/>
<feature type="compositionally biased region" description="Basic and acidic residues" evidence="1">
    <location>
        <begin position="265"/>
        <end position="279"/>
    </location>
</feature>
<sequence>MANMYNNKKINCEECNRIKNTGKIFKIIKSNVKCDNNVKLYSAKSKTKLYDKKQSIPQKNKTENTRKKAEGKTQNGSLKSDVTVSYCVTSPKNTKLKINPESQQTGYRDNQQSLIHNANVAQKKKGFEVKQIPLDMKYLELSIKQSRCPMVVNVHEGLKDVSDKLWLKNFKVKKDFSDSTKPNQLKLNIAGDSLRDLQKTAHKYEQTSQKKKLNNSKKSKVMSKDLLHVKFSDKKTDLYHVRIKPNDTLVKKSQVRSKIQKKKIKGEADKELSDNKQTSFEHRISRNHSHRDNKITKRHMSTGKTEHGWSLFLINDDDIKSDQILESSLTANLDYKLSNNKEGLRNEHSLQTEDEKYFRHKSKLKYSNHIMANKVIILNASHSQFCKISNFLQCESSNQLLTHEHGRGEILQNLTYNDGVSLSNHKSDFQNCNFGKINKNKQTHSVHNLEFANITSGGENNEKKIFTIKARLRKRTFEKLNKNNIRETERSYISTINGINTNVNELRKSGKTSTSIDNDLTGCKELINNCKISKNRTSNVIRSHNSSSMVGEGCIKHTDYFSKIHNKDHSVLQPYYSSKKSKSLTIVNYMEKYLQNSVQNRFNSNYKTGWSKHEVPNNYAKYNNDNLREDRIFDSVHSDVNNSAVLNNRTQFKSHQSTLDEFEIDNFSYKSNLTGYCTLKQTHEGRSDVLSLESQYDKPNITKIVQLDRTLNNRQLDFPEEQLLCSRTQDSSLKNVSDSLPEVNPLLISYSRTSVDVAVQTEPVQTLNWNIQTLKSQYVGTQTHLELEERNTIKPILSEPVQFFEKTFLIDDNSNMDCQRFPLSQVRQDEFLVRSLKQPPMDKTLKFGLDSQPSLVEFQERSYSKVFCCNFCKEFTKGNNESNECTVKNCPDFIWTSQLNQTSSAELLSHENINKNGNAKNNPLADGKESFTGAKPSLLYDANKLNFSDNKFYRSINGHSDLQQDETSTTAQKQGSYIRIGKIPYEVYKVQSSQMALFKSVNKNKHKPNKTFQQSLQKKESPEIYTKNLQPLTELSKMLGPIKSVEPQIVYDPGEKYSTLLNSKSSTPQLIIKESYKTDNTFSFPTNNEEQENLIPATQNKLINNYDKSYATSITGLRLNYEPLGSLTSKNHQLNNRNEVENYCKNKDDYFLDLESELNRETYHQDVKKLSSSPSTYSYSSFSHILFNIKVQEEDTDEASLIKKKTKTSIALQTSLILMPIEKLNHEKQTYNLNSDSNSSNLNNDQGKVNIGTIQRPTYSDKATEIDEQFYLKGKNSKIKSKFQHKSHSFIKQFILTKKSSSKNIEIIQGKESDLYKSNNGLTTKEPNKLSKLKTNKIKFRKNNDNFVRFNKAFLCYYAMYNPTEYFIKRLRARKEDGNIKSQTVLSTTMKKIKENLLKYKGFLSSKSKDSSTSKLFLDPRKVTIIDQQISSFYEIQLEVLCSKDKLVVESLKSFYDEQYFDSNF</sequence>
<protein>
    <submittedName>
        <fullName evidence="2">Uncharacterized protein</fullName>
    </submittedName>
</protein>
<dbReference type="EMBL" id="GECZ01020183">
    <property type="protein sequence ID" value="JAS49586.1"/>
    <property type="molecule type" value="Transcribed_RNA"/>
</dbReference>
<feature type="compositionally biased region" description="Basic and acidic residues" evidence="1">
    <location>
        <begin position="50"/>
        <end position="71"/>
    </location>
</feature>
<gene>
    <name evidence="2" type="ORF">g.39375</name>
</gene>
<reference evidence="2" key="1">
    <citation type="submission" date="2015-11" db="EMBL/GenBank/DDBJ databases">
        <title>De novo transcriptome assembly of four potential Pierce s Disease insect vectors from Arizona vineyards.</title>
        <authorList>
            <person name="Tassone E.E."/>
        </authorList>
    </citation>
    <scope>NUCLEOTIDE SEQUENCE</scope>
</reference>